<feature type="transmembrane region" description="Helical" evidence="1">
    <location>
        <begin position="149"/>
        <end position="166"/>
    </location>
</feature>
<dbReference type="Proteomes" id="UP000184048">
    <property type="component" value="Unassembled WGS sequence"/>
</dbReference>
<dbReference type="RefSeq" id="WP_139256369.1">
    <property type="nucleotide sequence ID" value="NZ_FQUU01000005.1"/>
</dbReference>
<keyword evidence="3" id="KW-1185">Reference proteome</keyword>
<dbReference type="AlphaFoldDB" id="A0A1M4Y2U5"/>
<dbReference type="OrthoDB" id="9786064at2"/>
<keyword evidence="1" id="KW-0812">Transmembrane</keyword>
<dbReference type="EMBL" id="FQUU01000005">
    <property type="protein sequence ID" value="SHF00009.1"/>
    <property type="molecule type" value="Genomic_DNA"/>
</dbReference>
<organism evidence="2 3">
    <name type="scientific">Flavisolibacter ginsengisoli DSM 18119</name>
    <dbReference type="NCBI Taxonomy" id="1121884"/>
    <lineage>
        <taxon>Bacteria</taxon>
        <taxon>Pseudomonadati</taxon>
        <taxon>Bacteroidota</taxon>
        <taxon>Chitinophagia</taxon>
        <taxon>Chitinophagales</taxon>
        <taxon>Chitinophagaceae</taxon>
        <taxon>Flavisolibacter</taxon>
    </lineage>
</organism>
<reference evidence="2 3" key="1">
    <citation type="submission" date="2016-11" db="EMBL/GenBank/DDBJ databases">
        <authorList>
            <person name="Jaros S."/>
            <person name="Januszkiewicz K."/>
            <person name="Wedrychowicz H."/>
        </authorList>
    </citation>
    <scope>NUCLEOTIDE SEQUENCE [LARGE SCALE GENOMIC DNA]</scope>
    <source>
        <strain evidence="2 3">DSM 18119</strain>
    </source>
</reference>
<name>A0A1M4Y2U5_9BACT</name>
<evidence type="ECO:0000313" key="3">
    <source>
        <dbReference type="Proteomes" id="UP000184048"/>
    </source>
</evidence>
<evidence type="ECO:0000256" key="1">
    <source>
        <dbReference type="SAM" id="Phobius"/>
    </source>
</evidence>
<feature type="transmembrane region" description="Helical" evidence="1">
    <location>
        <begin position="172"/>
        <end position="190"/>
    </location>
</feature>
<evidence type="ECO:0008006" key="4">
    <source>
        <dbReference type="Google" id="ProtNLM"/>
    </source>
</evidence>
<feature type="transmembrane region" description="Helical" evidence="1">
    <location>
        <begin position="23"/>
        <end position="45"/>
    </location>
</feature>
<feature type="transmembrane region" description="Helical" evidence="1">
    <location>
        <begin position="96"/>
        <end position="113"/>
    </location>
</feature>
<feature type="transmembrane region" description="Helical" evidence="1">
    <location>
        <begin position="65"/>
        <end position="89"/>
    </location>
</feature>
<protein>
    <recommendedName>
        <fullName evidence="4">PAP2 superfamily protein</fullName>
    </recommendedName>
</protein>
<feature type="transmembrane region" description="Helical" evidence="1">
    <location>
        <begin position="197"/>
        <end position="216"/>
    </location>
</feature>
<dbReference type="STRING" id="1121884.SAMN02745131_01573"/>
<sequence length="217" mass="24471">MMSTEADGQNISFHPIIKIAAKVVSYVFHPLFIPVYIGYFFIYILRIFPQFTEWDKTKLLISFTVNYTVLPLVTILLTKGLGFISSIYLKTQRDRIIPYVATGIFYFWIWYVFRTQAFPKEVVMFSLAVFLASSLGLIVNSYMKVSMHAISVGVVSALFVIMGFLSGDNIGAYISIALLLAGLVCTARMINNEHIPVEVYTGLFIGILAQLVAYLFI</sequence>
<gene>
    <name evidence="2" type="ORF">SAMN02745131_01573</name>
</gene>
<proteinExistence type="predicted"/>
<keyword evidence="1" id="KW-0472">Membrane</keyword>
<keyword evidence="1" id="KW-1133">Transmembrane helix</keyword>
<feature type="transmembrane region" description="Helical" evidence="1">
    <location>
        <begin position="125"/>
        <end position="142"/>
    </location>
</feature>
<accession>A0A1M4Y2U5</accession>
<evidence type="ECO:0000313" key="2">
    <source>
        <dbReference type="EMBL" id="SHF00009.1"/>
    </source>
</evidence>